<dbReference type="GO" id="GO:0016887">
    <property type="term" value="F:ATP hydrolysis activity"/>
    <property type="evidence" value="ECO:0007669"/>
    <property type="project" value="InterPro"/>
</dbReference>
<dbReference type="InterPro" id="IPR027417">
    <property type="entry name" value="P-loop_NTPase"/>
</dbReference>
<evidence type="ECO:0000259" key="7">
    <source>
        <dbReference type="PROSITE" id="PS50893"/>
    </source>
</evidence>
<dbReference type="InterPro" id="IPR003439">
    <property type="entry name" value="ABC_transporter-like_ATP-bd"/>
</dbReference>
<dbReference type="Gene3D" id="3.40.50.300">
    <property type="entry name" value="P-loop containing nucleotide triphosphate hydrolases"/>
    <property type="match status" value="1"/>
</dbReference>
<evidence type="ECO:0000256" key="1">
    <source>
        <dbReference type="ARBA" id="ARBA00004202"/>
    </source>
</evidence>
<evidence type="ECO:0000256" key="2">
    <source>
        <dbReference type="ARBA" id="ARBA00022448"/>
    </source>
</evidence>
<evidence type="ECO:0000313" key="9">
    <source>
        <dbReference type="Proteomes" id="UP000823877"/>
    </source>
</evidence>
<keyword evidence="3" id="KW-1003">Cell membrane</keyword>
<comment type="caution">
    <text evidence="8">The sequence shown here is derived from an EMBL/GenBank/DDBJ whole genome shotgun (WGS) entry which is preliminary data.</text>
</comment>
<reference evidence="8" key="2">
    <citation type="submission" date="2021-04" db="EMBL/GenBank/DDBJ databases">
        <authorList>
            <person name="Gilroy R."/>
        </authorList>
    </citation>
    <scope>NUCLEOTIDE SEQUENCE</scope>
    <source>
        <strain evidence="8">CHK188-16595</strain>
    </source>
</reference>
<dbReference type="PANTHER" id="PTHR42788:SF7">
    <property type="entry name" value="NITRATE ABC TRANSPORTER ATP-BINDING PROTEIN"/>
    <property type="match status" value="1"/>
</dbReference>
<feature type="domain" description="ABC transporter" evidence="7">
    <location>
        <begin position="2"/>
        <end position="249"/>
    </location>
</feature>
<evidence type="ECO:0000313" key="8">
    <source>
        <dbReference type="EMBL" id="HJB75187.1"/>
    </source>
</evidence>
<dbReference type="AlphaFoldDB" id="A0A9D2MIF6"/>
<reference evidence="8" key="1">
    <citation type="journal article" date="2021" name="PeerJ">
        <title>Extensive microbial diversity within the chicken gut microbiome revealed by metagenomics and culture.</title>
        <authorList>
            <person name="Gilroy R."/>
            <person name="Ravi A."/>
            <person name="Getino M."/>
            <person name="Pursley I."/>
            <person name="Horton D.L."/>
            <person name="Alikhan N.F."/>
            <person name="Baker D."/>
            <person name="Gharbi K."/>
            <person name="Hall N."/>
            <person name="Watson M."/>
            <person name="Adriaenssens E.M."/>
            <person name="Foster-Nyarko E."/>
            <person name="Jarju S."/>
            <person name="Secka A."/>
            <person name="Antonio M."/>
            <person name="Oren A."/>
            <person name="Chaudhuri R.R."/>
            <person name="La Ragione R."/>
            <person name="Hildebrand F."/>
            <person name="Pallen M.J."/>
        </authorList>
    </citation>
    <scope>NUCLEOTIDE SEQUENCE</scope>
    <source>
        <strain evidence="8">CHK188-16595</strain>
    </source>
</reference>
<sequence>MLELRNITKRFNAGTVDETTVFDGFDFKVEDGDFVSVIGSNGSGKTTLLNLICGSLHPDEGKIIFNDRDITNVSEYKRAKIIGRVFQDPKMGTCPDLTILENMALADNKNKPFGLGRCVNKKRIEYYRSLLEQCDMGLENRLGVQVGTLSGGQRQALALVIANMTDLDMLILDEHIAALDPKSSERVMELTDRLVKKHKITTLMVTHNLRFAVEYGNRLVMMHEGNTVVDIRGAEKEKAQVEDLLAVFDRISIEKGN</sequence>
<evidence type="ECO:0000256" key="3">
    <source>
        <dbReference type="ARBA" id="ARBA00022475"/>
    </source>
</evidence>
<proteinExistence type="predicted"/>
<keyword evidence="4" id="KW-0547">Nucleotide-binding</keyword>
<dbReference type="Proteomes" id="UP000823877">
    <property type="component" value="Unassembled WGS sequence"/>
</dbReference>
<dbReference type="PANTHER" id="PTHR42788">
    <property type="entry name" value="TAURINE IMPORT ATP-BINDING PROTEIN-RELATED"/>
    <property type="match status" value="1"/>
</dbReference>
<dbReference type="InterPro" id="IPR003593">
    <property type="entry name" value="AAA+_ATPase"/>
</dbReference>
<dbReference type="Pfam" id="PF00005">
    <property type="entry name" value="ABC_tran"/>
    <property type="match status" value="1"/>
</dbReference>
<evidence type="ECO:0000256" key="4">
    <source>
        <dbReference type="ARBA" id="ARBA00022741"/>
    </source>
</evidence>
<protein>
    <submittedName>
        <fullName evidence="8">ATP-binding cassette domain-containing protein</fullName>
    </submittedName>
</protein>
<organism evidence="8 9">
    <name type="scientific">Candidatus Eubacterium faecale</name>
    <dbReference type="NCBI Taxonomy" id="2838568"/>
    <lineage>
        <taxon>Bacteria</taxon>
        <taxon>Bacillati</taxon>
        <taxon>Bacillota</taxon>
        <taxon>Clostridia</taxon>
        <taxon>Eubacteriales</taxon>
        <taxon>Eubacteriaceae</taxon>
        <taxon>Eubacterium</taxon>
    </lineage>
</organism>
<dbReference type="GO" id="GO:0005886">
    <property type="term" value="C:plasma membrane"/>
    <property type="evidence" value="ECO:0007669"/>
    <property type="project" value="UniProtKB-SubCell"/>
</dbReference>
<dbReference type="PROSITE" id="PS50893">
    <property type="entry name" value="ABC_TRANSPORTER_2"/>
    <property type="match status" value="1"/>
</dbReference>
<comment type="subcellular location">
    <subcellularLocation>
        <location evidence="1">Cell membrane</location>
        <topology evidence="1">Peripheral membrane protein</topology>
    </subcellularLocation>
</comment>
<evidence type="ECO:0000256" key="5">
    <source>
        <dbReference type="ARBA" id="ARBA00022840"/>
    </source>
</evidence>
<dbReference type="SMART" id="SM00382">
    <property type="entry name" value="AAA"/>
    <property type="match status" value="1"/>
</dbReference>
<dbReference type="InterPro" id="IPR050166">
    <property type="entry name" value="ABC_transporter_ATP-bind"/>
</dbReference>
<keyword evidence="2" id="KW-0813">Transport</keyword>
<gene>
    <name evidence="8" type="ORF">IAA37_05880</name>
</gene>
<dbReference type="EMBL" id="DWXN01000010">
    <property type="protein sequence ID" value="HJB75187.1"/>
    <property type="molecule type" value="Genomic_DNA"/>
</dbReference>
<name>A0A9D2MIF6_9FIRM</name>
<keyword evidence="5 8" id="KW-0067">ATP-binding</keyword>
<evidence type="ECO:0000256" key="6">
    <source>
        <dbReference type="ARBA" id="ARBA00023136"/>
    </source>
</evidence>
<accession>A0A9D2MIF6</accession>
<dbReference type="GO" id="GO:0005524">
    <property type="term" value="F:ATP binding"/>
    <property type="evidence" value="ECO:0007669"/>
    <property type="project" value="UniProtKB-KW"/>
</dbReference>
<dbReference type="SUPFAM" id="SSF52540">
    <property type="entry name" value="P-loop containing nucleoside triphosphate hydrolases"/>
    <property type="match status" value="1"/>
</dbReference>
<keyword evidence="6" id="KW-0472">Membrane</keyword>